<dbReference type="GO" id="GO:0000906">
    <property type="term" value="F:6,7-dimethyl-8-ribityllumazine synthase activity"/>
    <property type="evidence" value="ECO:0007669"/>
    <property type="project" value="UniProtKB-UniRule"/>
</dbReference>
<feature type="binding site" evidence="7">
    <location>
        <position position="23"/>
    </location>
    <ligand>
        <name>5-amino-6-(D-ribitylamino)uracil</name>
        <dbReference type="ChEBI" id="CHEBI:15934"/>
    </ligand>
</feature>
<comment type="pathway">
    <text evidence="1 7">Cofactor biosynthesis; riboflavin biosynthesis; riboflavin from 2-hydroxy-3-oxobutyl phosphate and 5-amino-6-(D-ribitylamino)uracil: step 1/2.</text>
</comment>
<dbReference type="EC" id="2.5.1.78" evidence="3 7"/>
<organism evidence="8 9">
    <name type="scientific">Aeoliella mucimassa</name>
    <dbReference type="NCBI Taxonomy" id="2527972"/>
    <lineage>
        <taxon>Bacteria</taxon>
        <taxon>Pseudomonadati</taxon>
        <taxon>Planctomycetota</taxon>
        <taxon>Planctomycetia</taxon>
        <taxon>Pirellulales</taxon>
        <taxon>Lacipirellulaceae</taxon>
        <taxon>Aeoliella</taxon>
    </lineage>
</organism>
<dbReference type="Pfam" id="PF00885">
    <property type="entry name" value="DMRL_synthase"/>
    <property type="match status" value="1"/>
</dbReference>
<sequence length="163" mass="17103">MPNIIQPAQPPADARVAIVVAEWNKNITQKLLDGAVGTLTEQGIADNQIDVAWVPGAWEIPLVAMRLAETGNYAAVICLGAVIRGETSHDQHINRGVSLAMLDIALEFDLPVLFGVLTCNSLEQAIHRSGGNVGNKGSECAEAALQMIGLLGALDVGLLEAGE</sequence>
<keyword evidence="9" id="KW-1185">Reference proteome</keyword>
<evidence type="ECO:0000256" key="4">
    <source>
        <dbReference type="ARBA" id="ARBA00022619"/>
    </source>
</evidence>
<gene>
    <name evidence="7 8" type="primary">ribH</name>
    <name evidence="8" type="ORF">Pan181_26030</name>
</gene>
<dbReference type="Gene3D" id="3.40.50.960">
    <property type="entry name" value="Lumazine/riboflavin synthase"/>
    <property type="match status" value="1"/>
</dbReference>
<feature type="binding site" evidence="7">
    <location>
        <begin position="86"/>
        <end position="87"/>
    </location>
    <ligand>
        <name>(2S)-2-hydroxy-3-oxobutyl phosphate</name>
        <dbReference type="ChEBI" id="CHEBI:58830"/>
    </ligand>
</feature>
<dbReference type="PANTHER" id="PTHR21058">
    <property type="entry name" value="6,7-DIMETHYL-8-RIBITYLLUMAZINE SYNTHASE DMRL SYNTHASE LUMAZINE SYNTHASE"/>
    <property type="match status" value="1"/>
</dbReference>
<dbReference type="AlphaFoldDB" id="A0A518ANU7"/>
<dbReference type="GO" id="GO:0005829">
    <property type="term" value="C:cytosol"/>
    <property type="evidence" value="ECO:0007669"/>
    <property type="project" value="TreeGrafter"/>
</dbReference>
<dbReference type="SUPFAM" id="SSF52121">
    <property type="entry name" value="Lumazine synthase"/>
    <property type="match status" value="1"/>
</dbReference>
<feature type="binding site" evidence="7">
    <location>
        <begin position="57"/>
        <end position="59"/>
    </location>
    <ligand>
        <name>5-amino-6-(D-ribitylamino)uracil</name>
        <dbReference type="ChEBI" id="CHEBI:15934"/>
    </ligand>
</feature>
<dbReference type="UniPathway" id="UPA00275">
    <property type="reaction ID" value="UER00404"/>
</dbReference>
<dbReference type="EMBL" id="CP036278">
    <property type="protein sequence ID" value="QDU56394.1"/>
    <property type="molecule type" value="Genomic_DNA"/>
</dbReference>
<keyword evidence="4 7" id="KW-0686">Riboflavin biosynthesis</keyword>
<evidence type="ECO:0000256" key="7">
    <source>
        <dbReference type="HAMAP-Rule" id="MF_00178"/>
    </source>
</evidence>
<evidence type="ECO:0000256" key="6">
    <source>
        <dbReference type="ARBA" id="ARBA00048785"/>
    </source>
</evidence>
<feature type="binding site" evidence="7">
    <location>
        <position position="114"/>
    </location>
    <ligand>
        <name>5-amino-6-(D-ribitylamino)uracil</name>
        <dbReference type="ChEBI" id="CHEBI:15934"/>
    </ligand>
</feature>
<evidence type="ECO:0000256" key="5">
    <source>
        <dbReference type="ARBA" id="ARBA00022679"/>
    </source>
</evidence>
<dbReference type="GO" id="GO:0009349">
    <property type="term" value="C:riboflavin synthase complex"/>
    <property type="evidence" value="ECO:0007669"/>
    <property type="project" value="UniProtKB-UniRule"/>
</dbReference>
<dbReference type="KEGG" id="amuc:Pan181_26030"/>
<comment type="catalytic activity">
    <reaction evidence="6 7">
        <text>(2S)-2-hydroxy-3-oxobutyl phosphate + 5-amino-6-(D-ribitylamino)uracil = 6,7-dimethyl-8-(1-D-ribityl)lumazine + phosphate + 2 H2O + H(+)</text>
        <dbReference type="Rhea" id="RHEA:26152"/>
        <dbReference type="ChEBI" id="CHEBI:15377"/>
        <dbReference type="ChEBI" id="CHEBI:15378"/>
        <dbReference type="ChEBI" id="CHEBI:15934"/>
        <dbReference type="ChEBI" id="CHEBI:43474"/>
        <dbReference type="ChEBI" id="CHEBI:58201"/>
        <dbReference type="ChEBI" id="CHEBI:58830"/>
        <dbReference type="EC" id="2.5.1.78"/>
    </reaction>
</comment>
<comment type="similarity">
    <text evidence="2 7">Belongs to the DMRL synthase family.</text>
</comment>
<feature type="binding site" evidence="7">
    <location>
        <begin position="81"/>
        <end position="83"/>
    </location>
    <ligand>
        <name>5-amino-6-(D-ribitylamino)uracil</name>
        <dbReference type="ChEBI" id="CHEBI:15934"/>
    </ligand>
</feature>
<feature type="binding site" evidence="7">
    <location>
        <position position="128"/>
    </location>
    <ligand>
        <name>(2S)-2-hydroxy-3-oxobutyl phosphate</name>
        <dbReference type="ChEBI" id="CHEBI:58830"/>
    </ligand>
</feature>
<evidence type="ECO:0000256" key="3">
    <source>
        <dbReference type="ARBA" id="ARBA00012664"/>
    </source>
</evidence>
<dbReference type="InterPro" id="IPR036467">
    <property type="entry name" value="LS/RS_sf"/>
</dbReference>
<accession>A0A518ANU7</accession>
<dbReference type="GO" id="GO:0009231">
    <property type="term" value="P:riboflavin biosynthetic process"/>
    <property type="evidence" value="ECO:0007669"/>
    <property type="project" value="UniProtKB-UniRule"/>
</dbReference>
<dbReference type="CDD" id="cd09209">
    <property type="entry name" value="Lumazine_synthase-I"/>
    <property type="match status" value="1"/>
</dbReference>
<dbReference type="HAMAP" id="MF_00178">
    <property type="entry name" value="Lumazine_synth"/>
    <property type="match status" value="1"/>
</dbReference>
<feature type="active site" description="Proton donor" evidence="7">
    <location>
        <position position="89"/>
    </location>
</feature>
<dbReference type="InterPro" id="IPR034964">
    <property type="entry name" value="LS"/>
</dbReference>
<evidence type="ECO:0000313" key="8">
    <source>
        <dbReference type="EMBL" id="QDU56394.1"/>
    </source>
</evidence>
<name>A0A518ANU7_9BACT</name>
<dbReference type="RefSeq" id="WP_145247147.1">
    <property type="nucleotide sequence ID" value="NZ_CP036278.1"/>
</dbReference>
<protein>
    <recommendedName>
        <fullName evidence="3 7">6,7-dimethyl-8-ribityllumazine synthase</fullName>
        <shortName evidence="7">DMRL synthase</shortName>
        <shortName evidence="7">LS</shortName>
        <shortName evidence="7">Lumazine synthase</shortName>
        <ecNumber evidence="3 7">2.5.1.78</ecNumber>
    </recommendedName>
</protein>
<evidence type="ECO:0000256" key="1">
    <source>
        <dbReference type="ARBA" id="ARBA00004917"/>
    </source>
</evidence>
<dbReference type="NCBIfam" id="TIGR00114">
    <property type="entry name" value="lumazine-synth"/>
    <property type="match status" value="1"/>
</dbReference>
<comment type="function">
    <text evidence="7">Catalyzes the formation of 6,7-dimethyl-8-ribityllumazine by condensation of 5-amino-6-(D-ribitylamino)uracil with 3,4-dihydroxy-2-butanone 4-phosphate. This is the penultimate step in the biosynthesis of riboflavin.</text>
</comment>
<dbReference type="InterPro" id="IPR002180">
    <property type="entry name" value="LS/RS"/>
</dbReference>
<dbReference type="Proteomes" id="UP000315750">
    <property type="component" value="Chromosome"/>
</dbReference>
<reference evidence="8 9" key="1">
    <citation type="submission" date="2019-02" db="EMBL/GenBank/DDBJ databases">
        <title>Deep-cultivation of Planctomycetes and their phenomic and genomic characterization uncovers novel biology.</title>
        <authorList>
            <person name="Wiegand S."/>
            <person name="Jogler M."/>
            <person name="Boedeker C."/>
            <person name="Pinto D."/>
            <person name="Vollmers J."/>
            <person name="Rivas-Marin E."/>
            <person name="Kohn T."/>
            <person name="Peeters S.H."/>
            <person name="Heuer A."/>
            <person name="Rast P."/>
            <person name="Oberbeckmann S."/>
            <person name="Bunk B."/>
            <person name="Jeske O."/>
            <person name="Meyerdierks A."/>
            <person name="Storesund J.E."/>
            <person name="Kallscheuer N."/>
            <person name="Luecker S."/>
            <person name="Lage O.M."/>
            <person name="Pohl T."/>
            <person name="Merkel B.J."/>
            <person name="Hornburger P."/>
            <person name="Mueller R.-W."/>
            <person name="Bruemmer F."/>
            <person name="Labrenz M."/>
            <person name="Spormann A.M."/>
            <person name="Op den Camp H."/>
            <person name="Overmann J."/>
            <person name="Amann R."/>
            <person name="Jetten M.S.M."/>
            <person name="Mascher T."/>
            <person name="Medema M.H."/>
            <person name="Devos D.P."/>
            <person name="Kaster A.-K."/>
            <person name="Ovreas L."/>
            <person name="Rohde M."/>
            <person name="Galperin M.Y."/>
            <person name="Jogler C."/>
        </authorList>
    </citation>
    <scope>NUCLEOTIDE SEQUENCE [LARGE SCALE GENOMIC DNA]</scope>
    <source>
        <strain evidence="8 9">Pan181</strain>
    </source>
</reference>
<evidence type="ECO:0000256" key="2">
    <source>
        <dbReference type="ARBA" id="ARBA00007424"/>
    </source>
</evidence>
<dbReference type="OrthoDB" id="9809709at2"/>
<dbReference type="PANTHER" id="PTHR21058:SF0">
    <property type="entry name" value="6,7-DIMETHYL-8-RIBITYLLUMAZINE SYNTHASE"/>
    <property type="match status" value="1"/>
</dbReference>
<proteinExistence type="inferred from homology"/>
<evidence type="ECO:0000313" key="9">
    <source>
        <dbReference type="Proteomes" id="UP000315750"/>
    </source>
</evidence>
<keyword evidence="5 7" id="KW-0808">Transferase</keyword>